<dbReference type="Gene3D" id="3.30.530.20">
    <property type="match status" value="1"/>
</dbReference>
<organism evidence="1 2">
    <name type="scientific">Halobacillus litoralis</name>
    <dbReference type="NCBI Taxonomy" id="45668"/>
    <lineage>
        <taxon>Bacteria</taxon>
        <taxon>Bacillati</taxon>
        <taxon>Bacillota</taxon>
        <taxon>Bacilli</taxon>
        <taxon>Bacillales</taxon>
        <taxon>Bacillaceae</taxon>
        <taxon>Halobacillus</taxon>
    </lineage>
</organism>
<evidence type="ECO:0000313" key="2">
    <source>
        <dbReference type="Proteomes" id="UP000287756"/>
    </source>
</evidence>
<dbReference type="Proteomes" id="UP000287756">
    <property type="component" value="Chromosome"/>
</dbReference>
<dbReference type="SUPFAM" id="SSF55961">
    <property type="entry name" value="Bet v1-like"/>
    <property type="match status" value="1"/>
</dbReference>
<dbReference type="RefSeq" id="WP_128524404.1">
    <property type="nucleotide sequence ID" value="NZ_CANLVY010000002.1"/>
</dbReference>
<evidence type="ECO:0000313" key="1">
    <source>
        <dbReference type="EMBL" id="QAS52111.1"/>
    </source>
</evidence>
<dbReference type="KEGG" id="hli:HLI_07670"/>
<protein>
    <submittedName>
        <fullName evidence="1">Cell division protein</fullName>
    </submittedName>
</protein>
<dbReference type="GO" id="GO:0051301">
    <property type="term" value="P:cell division"/>
    <property type="evidence" value="ECO:0007669"/>
    <property type="project" value="UniProtKB-KW"/>
</dbReference>
<dbReference type="OrthoDB" id="9801773at2"/>
<accession>A0A410MBK4</accession>
<gene>
    <name evidence="1" type="ORF">HLI_07670</name>
</gene>
<keyword evidence="1" id="KW-0132">Cell division</keyword>
<proteinExistence type="predicted"/>
<keyword evidence="1" id="KW-0131">Cell cycle</keyword>
<name>A0A410MBK4_9BACI</name>
<dbReference type="EMBL" id="CP026118">
    <property type="protein sequence ID" value="QAS52111.1"/>
    <property type="molecule type" value="Genomic_DNA"/>
</dbReference>
<reference evidence="1 2" key="1">
    <citation type="submission" date="2018-01" db="EMBL/GenBank/DDBJ databases">
        <title>The whole genome sequencing and assembly of Halobacillus litoralis ERB031 strain.</title>
        <authorList>
            <person name="Lee S.-J."/>
            <person name="Park M.-K."/>
            <person name="Kim J.-Y."/>
            <person name="Lee Y.-J."/>
            <person name="Yi H."/>
            <person name="Bahn Y.-S."/>
            <person name="Kim J.F."/>
            <person name="Lee D.-W."/>
        </authorList>
    </citation>
    <scope>NUCLEOTIDE SEQUENCE [LARGE SCALE GENOMIC DNA]</scope>
    <source>
        <strain evidence="1 2">ERB 031</strain>
    </source>
</reference>
<dbReference type="InterPro" id="IPR023393">
    <property type="entry name" value="START-like_dom_sf"/>
</dbReference>
<dbReference type="CDD" id="cd07820">
    <property type="entry name" value="SRPBCC_3"/>
    <property type="match status" value="1"/>
</dbReference>
<sequence length="154" mass="17370">MPVIQHEQFIQAPAKLCFDLARDVDIHTKTTGATKEKAVGGVTNGLLEEGDTVTWEATHFGIRQQLTAKVTFMEKPSQFNDVMVRGAFKSFIHTHRFVEKEGGTMMIDTFDYKSPLGVVGVIADKWFLEKYMTAFIISRAEELKKVAENIYHNG</sequence>
<dbReference type="AlphaFoldDB" id="A0A410MBK4"/>